<reference evidence="2 3" key="1">
    <citation type="submission" date="2024-09" db="EMBL/GenBank/DDBJ databases">
        <authorList>
            <person name="Pan X."/>
        </authorList>
    </citation>
    <scope>NUCLEOTIDE SEQUENCE [LARGE SCALE GENOMIC DNA]</scope>
    <source>
        <strain evidence="2 3">B2969</strain>
    </source>
</reference>
<keyword evidence="1" id="KW-0732">Signal</keyword>
<dbReference type="Proteomes" id="UP001610861">
    <property type="component" value="Unassembled WGS sequence"/>
</dbReference>
<feature type="chain" id="PRO_5045105492" evidence="1">
    <location>
        <begin position="43"/>
        <end position="637"/>
    </location>
</feature>
<sequence length="637" mass="64677">MHMPRSNARHASPTGRRRKPWLIGIFAVVVTISAMAAPAAMAADGPFNIDGNVPDAGATELPDQFGNVKELGPLNSNTTKIGVIHSDAVPTLGLTNPNAQVDLRRAWLTTAKEGTHDWLYFAWERDSNSGSGFIAYEFMQNPVPAGCAYDTATSDQLIANCNPWANRKAGDFMILWDQQGGSRDLYLRTWSGTAPNLTLGAATLLNSAVSQAQYSANGFFGEAAVDLTATIFGGATNCLSFANTIPSTVTGNSDTADYKDTILKNAPPISNCESTTVTTPKTAAGGAIPGGGLSIGTGVVGVKDSAVVDLQGGTATPAGSVAFFLCKVDAPGLCDTGGTSVGSTNLTGTAYPATVVSPTAYVTSAGRYCWRGVFSGDPANGIPGSNDSAVNECFTVNPVTPGLATTAGDDVYLGGSVSDSATLSGTATQPANPVINLTGTGGAAAGGSVTFTLYGPNDCTTVAYTSAAVPVSGDNTYATPNPQFVPGAAGTYHWVASYTGSSPNTNSTSHNTACDDTNEDVVVNTVASSLSSAQTWVPNDSVTVSAPNGGALAGTVSFELFALANCGGSSIYSTTVAVAGASPQTVSSANTTPQSVSGTYSWRVGYDSTNPAQRDIPGSCHEASTLTITNGGTITGP</sequence>
<keyword evidence="3" id="KW-1185">Reference proteome</keyword>
<gene>
    <name evidence="2" type="ORF">ACH3VR_08165</name>
</gene>
<accession>A0ABW7Q7F1</accession>
<proteinExistence type="predicted"/>
<name>A0ABW7Q7F1_9MICO</name>
<evidence type="ECO:0000313" key="3">
    <source>
        <dbReference type="Proteomes" id="UP001610861"/>
    </source>
</evidence>
<comment type="caution">
    <text evidence="2">The sequence shown here is derived from an EMBL/GenBank/DDBJ whole genome shotgun (WGS) entry which is preliminary data.</text>
</comment>
<protein>
    <submittedName>
        <fullName evidence="2">Hemagglutinin</fullName>
    </submittedName>
</protein>
<dbReference type="EMBL" id="JBIQWL010000002">
    <property type="protein sequence ID" value="MFH8250323.1"/>
    <property type="molecule type" value="Genomic_DNA"/>
</dbReference>
<organism evidence="2 3">
    <name type="scientific">Microbacterium alkaliflavum</name>
    <dbReference type="NCBI Taxonomy" id="3248839"/>
    <lineage>
        <taxon>Bacteria</taxon>
        <taxon>Bacillati</taxon>
        <taxon>Actinomycetota</taxon>
        <taxon>Actinomycetes</taxon>
        <taxon>Micrococcales</taxon>
        <taxon>Microbacteriaceae</taxon>
        <taxon>Microbacterium</taxon>
    </lineage>
</organism>
<feature type="signal peptide" evidence="1">
    <location>
        <begin position="1"/>
        <end position="42"/>
    </location>
</feature>
<evidence type="ECO:0000313" key="2">
    <source>
        <dbReference type="EMBL" id="MFH8250323.1"/>
    </source>
</evidence>
<evidence type="ECO:0000256" key="1">
    <source>
        <dbReference type="SAM" id="SignalP"/>
    </source>
</evidence>
<dbReference type="RefSeq" id="WP_396640255.1">
    <property type="nucleotide sequence ID" value="NZ_JBIQWL010000002.1"/>
</dbReference>